<dbReference type="OMA" id="WNSVNDP"/>
<dbReference type="FunCoup" id="A9UPD8">
    <property type="interactions" value="5"/>
</dbReference>
<protein>
    <recommendedName>
        <fullName evidence="4">Transmembrane protein 180</fullName>
    </recommendedName>
</protein>
<keyword evidence="1" id="KW-1133">Transmembrane helix</keyword>
<keyword evidence="1" id="KW-0812">Transmembrane</keyword>
<dbReference type="STRING" id="81824.A9UPD8"/>
<name>A9UPD8_MONBE</name>
<feature type="transmembrane region" description="Helical" evidence="1">
    <location>
        <begin position="294"/>
        <end position="313"/>
    </location>
</feature>
<dbReference type="PANTHER" id="PTHR28658">
    <property type="entry name" value="TRANSMEMBRANE PROTEIN 180"/>
    <property type="match status" value="1"/>
</dbReference>
<dbReference type="eggNOG" id="ENOG502QSW5">
    <property type="taxonomic scope" value="Eukaryota"/>
</dbReference>
<dbReference type="AlphaFoldDB" id="A9UPD8"/>
<reference evidence="2 3" key="1">
    <citation type="journal article" date="2008" name="Nature">
        <title>The genome of the choanoflagellate Monosiga brevicollis and the origin of metazoans.</title>
        <authorList>
            <consortium name="JGI Sequencing"/>
            <person name="King N."/>
            <person name="Westbrook M.J."/>
            <person name="Young S.L."/>
            <person name="Kuo A."/>
            <person name="Abedin M."/>
            <person name="Chapman J."/>
            <person name="Fairclough S."/>
            <person name="Hellsten U."/>
            <person name="Isogai Y."/>
            <person name="Letunic I."/>
            <person name="Marr M."/>
            <person name="Pincus D."/>
            <person name="Putnam N."/>
            <person name="Rokas A."/>
            <person name="Wright K.J."/>
            <person name="Zuzow R."/>
            <person name="Dirks W."/>
            <person name="Good M."/>
            <person name="Goodstein D."/>
            <person name="Lemons D."/>
            <person name="Li W."/>
            <person name="Lyons J.B."/>
            <person name="Morris A."/>
            <person name="Nichols S."/>
            <person name="Richter D.J."/>
            <person name="Salamov A."/>
            <person name="Bork P."/>
            <person name="Lim W.A."/>
            <person name="Manning G."/>
            <person name="Miller W.T."/>
            <person name="McGinnis W."/>
            <person name="Shapiro H."/>
            <person name="Tjian R."/>
            <person name="Grigoriev I.V."/>
            <person name="Rokhsar D."/>
        </authorList>
    </citation>
    <scope>NUCLEOTIDE SEQUENCE [LARGE SCALE GENOMIC DNA]</scope>
    <source>
        <strain evidence="3">MX1 / ATCC 50154</strain>
    </source>
</reference>
<feature type="transmembrane region" description="Helical" evidence="1">
    <location>
        <begin position="458"/>
        <end position="479"/>
    </location>
</feature>
<dbReference type="InterPro" id="IPR040035">
    <property type="entry name" value="TMEM180"/>
</dbReference>
<dbReference type="RefSeq" id="XP_001742163.1">
    <property type="nucleotide sequence ID" value="XM_001742111.1"/>
</dbReference>
<keyword evidence="3" id="KW-1185">Reference proteome</keyword>
<proteinExistence type="predicted"/>
<evidence type="ECO:0000256" key="1">
    <source>
        <dbReference type="SAM" id="Phobius"/>
    </source>
</evidence>
<feature type="transmembrane region" description="Helical" evidence="1">
    <location>
        <begin position="252"/>
        <end position="274"/>
    </location>
</feature>
<evidence type="ECO:0000313" key="3">
    <source>
        <dbReference type="Proteomes" id="UP000001357"/>
    </source>
</evidence>
<feature type="transmembrane region" description="Helical" evidence="1">
    <location>
        <begin position="191"/>
        <end position="209"/>
    </location>
</feature>
<dbReference type="InParanoid" id="A9UPD8"/>
<feature type="transmembrane region" description="Helical" evidence="1">
    <location>
        <begin position="333"/>
        <end position="360"/>
    </location>
</feature>
<dbReference type="EMBL" id="CH991543">
    <property type="protein sequence ID" value="EDQ92401.1"/>
    <property type="molecule type" value="Genomic_DNA"/>
</dbReference>
<evidence type="ECO:0008006" key="4">
    <source>
        <dbReference type="Google" id="ProtNLM"/>
    </source>
</evidence>
<keyword evidence="1" id="KW-0472">Membrane</keyword>
<evidence type="ECO:0000313" key="2">
    <source>
        <dbReference type="EMBL" id="EDQ92401.1"/>
    </source>
</evidence>
<sequence length="507" mass="55683">MRARLEQHLVGYGLLSFGLSSVHNLMLVYHVDAYINAFKIGQAEFMTAEVIFMVWNCCNDLIWGWLSDMVCTLAALTHTHPLHLPRCSFAAVVAFSSARCRGLQLAGVGLASSFVLLWNPLLPVAWHFTLCLVLYDGFLTWVDLQISALLSDLVITSEDRATLSSAASVGSVIGTSSLFISMLLWDPVNIGAFRWFTACVATLSVAAFARGSALLRCVATAGRTCTPAGGPQNMFILLWAMHAAKPLSMARFAWQMATNANFMWFSLLHLIQVFHCHFNSNFFPLFLGVLLGDHLPKSLQGVLLCVSFVLPHLNNVMVNQFVKSHGLYNVVRLLLFIKLGLGLLAGVSGSILWGVIALLVASNRVVTEGTCKILSLVITDLVDEDMVRRYRPASIAALIFGTANFLSKPGQTLAPIVGTMMIDEQVEGGLFHQHQHQQQQQAAGDANQDQLRAVLLQMLWMVPVGCAAIQLLAWSRFTLHGPRLQAVRRIDVPVLPTFHAYVHQSAC</sequence>
<dbReference type="KEGG" id="mbr:MONBRDRAFT_13785"/>
<accession>A9UPD8</accession>
<dbReference type="GeneID" id="5887883"/>
<dbReference type="PANTHER" id="PTHR28658:SF3">
    <property type="entry name" value="TRANSMEMBRANE PROTEIN 180"/>
    <property type="match status" value="1"/>
</dbReference>
<feature type="transmembrane region" description="Helical" evidence="1">
    <location>
        <begin position="163"/>
        <end position="185"/>
    </location>
</feature>
<gene>
    <name evidence="2" type="ORF">MONBRDRAFT_13785</name>
</gene>
<feature type="transmembrane region" description="Helical" evidence="1">
    <location>
        <begin position="124"/>
        <end position="142"/>
    </location>
</feature>
<dbReference type="Proteomes" id="UP000001357">
    <property type="component" value="Unassembled WGS sequence"/>
</dbReference>
<organism evidence="2 3">
    <name type="scientific">Monosiga brevicollis</name>
    <name type="common">Choanoflagellate</name>
    <dbReference type="NCBI Taxonomy" id="81824"/>
    <lineage>
        <taxon>Eukaryota</taxon>
        <taxon>Choanoflagellata</taxon>
        <taxon>Craspedida</taxon>
        <taxon>Salpingoecidae</taxon>
        <taxon>Monosiga</taxon>
    </lineage>
</organism>